<dbReference type="GO" id="GO:0016747">
    <property type="term" value="F:acyltransferase activity, transferring groups other than amino-acyl groups"/>
    <property type="evidence" value="ECO:0007669"/>
    <property type="project" value="InterPro"/>
</dbReference>
<dbReference type="SUPFAM" id="SSF55729">
    <property type="entry name" value="Acyl-CoA N-acyltransferases (Nat)"/>
    <property type="match status" value="1"/>
</dbReference>
<evidence type="ECO:0000313" key="3">
    <source>
        <dbReference type="Proteomes" id="UP000054683"/>
    </source>
</evidence>
<dbReference type="InterPro" id="IPR016181">
    <property type="entry name" value="Acyl_CoA_acyltransferase"/>
</dbReference>
<keyword evidence="2" id="KW-0808">Transferase</keyword>
<dbReference type="InterPro" id="IPR000182">
    <property type="entry name" value="GNAT_dom"/>
</dbReference>
<reference evidence="2 3" key="1">
    <citation type="submission" date="2016-01" db="EMBL/GenBank/DDBJ databases">
        <authorList>
            <person name="Oliw E.H."/>
        </authorList>
    </citation>
    <scope>NUCLEOTIDE SEQUENCE [LARGE SCALE GENOMIC DNA]</scope>
    <source>
        <strain evidence="2">LMG 27134</strain>
    </source>
</reference>
<protein>
    <submittedName>
        <fullName evidence="2">Acetyltransferase</fullName>
    </submittedName>
</protein>
<evidence type="ECO:0000313" key="2">
    <source>
        <dbReference type="EMBL" id="SAL26425.1"/>
    </source>
</evidence>
<dbReference type="OrthoDB" id="9796171at2"/>
<dbReference type="AlphaFoldDB" id="A0A158G2W5"/>
<feature type="domain" description="N-acetyltransferase" evidence="1">
    <location>
        <begin position="91"/>
        <end position="163"/>
    </location>
</feature>
<name>A0A158G2W5_9BURK</name>
<gene>
    <name evidence="2" type="ORF">AWB69_01992</name>
</gene>
<dbReference type="RefSeq" id="WP_062084671.1">
    <property type="nucleotide sequence ID" value="NZ_FCOK02000009.1"/>
</dbReference>
<dbReference type="Gene3D" id="3.40.630.30">
    <property type="match status" value="1"/>
</dbReference>
<organism evidence="2 3">
    <name type="scientific">Caballeronia udeis</name>
    <dbReference type="NCBI Taxonomy" id="1232866"/>
    <lineage>
        <taxon>Bacteria</taxon>
        <taxon>Pseudomonadati</taxon>
        <taxon>Pseudomonadota</taxon>
        <taxon>Betaproteobacteria</taxon>
        <taxon>Burkholderiales</taxon>
        <taxon>Burkholderiaceae</taxon>
        <taxon>Caballeronia</taxon>
    </lineage>
</organism>
<evidence type="ECO:0000259" key="1">
    <source>
        <dbReference type="Pfam" id="PF13673"/>
    </source>
</evidence>
<accession>A0A158G2W5</accession>
<dbReference type="EMBL" id="FCOK02000009">
    <property type="protein sequence ID" value="SAL26425.1"/>
    <property type="molecule type" value="Genomic_DNA"/>
</dbReference>
<sequence length="165" mass="18819">MTEPFSEFDWRWKPFDDLSALDVYAMLAARSEVFVVEQHCVYGDIDGKDVDAWHLLVYPHSADARPALAAYLRVLLPNAAEGTEDAEEADIRIGRVLTTARFRGIGLGQAMLERTLDLIHERWPGQPIRLHAQARLQGFYAGFGFEPISDVHVEDDIEHIWMRRA</sequence>
<dbReference type="Proteomes" id="UP000054683">
    <property type="component" value="Unassembled WGS sequence"/>
</dbReference>
<proteinExistence type="predicted"/>
<dbReference type="Pfam" id="PF13673">
    <property type="entry name" value="Acetyltransf_10"/>
    <property type="match status" value="1"/>
</dbReference>